<dbReference type="Gene3D" id="2.170.130.10">
    <property type="entry name" value="TonB-dependent receptor, plug domain"/>
    <property type="match status" value="1"/>
</dbReference>
<evidence type="ECO:0000259" key="2">
    <source>
        <dbReference type="Pfam" id="PF07715"/>
    </source>
</evidence>
<dbReference type="SUPFAM" id="SSF56935">
    <property type="entry name" value="Porins"/>
    <property type="match status" value="1"/>
</dbReference>
<feature type="domain" description="TonB-dependent receptor plug" evidence="2">
    <location>
        <begin position="115"/>
        <end position="219"/>
    </location>
</feature>
<dbReference type="Pfam" id="PF07715">
    <property type="entry name" value="Plug"/>
    <property type="match status" value="1"/>
</dbReference>
<sequence length="348" mass="37936">MLNKTTLVFFFFAAVAYADITVSGTVEDSKSGRPIPLVNILDEVSGLGTASDESGKFNLSVPKQAHMEITFKHIAYGRHYQVFSSSDTGIVIPMTETLLQMNDVVVTSTRSGYLLRDVPIATEVIGTKEINESGATTVSDLLSQRAGVSTSVNVDGGAIFNMLGLDSRYILILKNNQPVTGRFNNRVDLNQVSTNRIKKIEITKGPGSAVYGTDAMGGVINIITQDPRELPSLDLSYRASSFGGTPGEVYSEPVNSTIRGGVVLPIKNITLSNDLTYQHFTKGQQFEYISADQIDKLNLNTDLSWRRSNHEAYISHQYFGQKDKGATRLSSGTVIYTNATAIDRSQLT</sequence>
<proteinExistence type="predicted"/>
<protein>
    <recommendedName>
        <fullName evidence="2">TonB-dependent receptor plug domain-containing protein</fullName>
    </recommendedName>
</protein>
<dbReference type="PANTHER" id="PTHR30069:SF29">
    <property type="entry name" value="HEMOGLOBIN AND HEMOGLOBIN-HAPTOGLOBIN-BINDING PROTEIN 1-RELATED"/>
    <property type="match status" value="1"/>
</dbReference>
<dbReference type="EMBL" id="UINC01037563">
    <property type="protein sequence ID" value="SVB33235.1"/>
    <property type="molecule type" value="Genomic_DNA"/>
</dbReference>
<dbReference type="GO" id="GO:0044718">
    <property type="term" value="P:siderophore transmembrane transport"/>
    <property type="evidence" value="ECO:0007669"/>
    <property type="project" value="TreeGrafter"/>
</dbReference>
<dbReference type="SUPFAM" id="SSF49464">
    <property type="entry name" value="Carboxypeptidase regulatory domain-like"/>
    <property type="match status" value="1"/>
</dbReference>
<dbReference type="AlphaFoldDB" id="A0A382D4J5"/>
<accession>A0A382D4J5</accession>
<evidence type="ECO:0000313" key="3">
    <source>
        <dbReference type="EMBL" id="SVB33235.1"/>
    </source>
</evidence>
<keyword evidence="1" id="KW-0732">Signal</keyword>
<dbReference type="InterPro" id="IPR037066">
    <property type="entry name" value="Plug_dom_sf"/>
</dbReference>
<dbReference type="PANTHER" id="PTHR30069">
    <property type="entry name" value="TONB-DEPENDENT OUTER MEMBRANE RECEPTOR"/>
    <property type="match status" value="1"/>
</dbReference>
<evidence type="ECO:0000256" key="1">
    <source>
        <dbReference type="ARBA" id="ARBA00022729"/>
    </source>
</evidence>
<dbReference type="InterPro" id="IPR039426">
    <property type="entry name" value="TonB-dep_rcpt-like"/>
</dbReference>
<dbReference type="PROSITE" id="PS52016">
    <property type="entry name" value="TONB_DEPENDENT_REC_3"/>
    <property type="match status" value="1"/>
</dbReference>
<name>A0A382D4J5_9ZZZZ</name>
<organism evidence="3">
    <name type="scientific">marine metagenome</name>
    <dbReference type="NCBI Taxonomy" id="408172"/>
    <lineage>
        <taxon>unclassified sequences</taxon>
        <taxon>metagenomes</taxon>
        <taxon>ecological metagenomes</taxon>
    </lineage>
</organism>
<dbReference type="GO" id="GO:0015344">
    <property type="term" value="F:siderophore uptake transmembrane transporter activity"/>
    <property type="evidence" value="ECO:0007669"/>
    <property type="project" value="TreeGrafter"/>
</dbReference>
<gene>
    <name evidence="3" type="ORF">METZ01_LOCUS186089</name>
</gene>
<dbReference type="Pfam" id="PF13715">
    <property type="entry name" value="CarbopepD_reg_2"/>
    <property type="match status" value="1"/>
</dbReference>
<feature type="non-terminal residue" evidence="3">
    <location>
        <position position="348"/>
    </location>
</feature>
<reference evidence="3" key="1">
    <citation type="submission" date="2018-05" db="EMBL/GenBank/DDBJ databases">
        <authorList>
            <person name="Lanie J.A."/>
            <person name="Ng W.-L."/>
            <person name="Kazmierczak K.M."/>
            <person name="Andrzejewski T.M."/>
            <person name="Davidsen T.M."/>
            <person name="Wayne K.J."/>
            <person name="Tettelin H."/>
            <person name="Glass J.I."/>
            <person name="Rusch D."/>
            <person name="Podicherti R."/>
            <person name="Tsui H.-C.T."/>
            <person name="Winkler M.E."/>
        </authorList>
    </citation>
    <scope>NUCLEOTIDE SEQUENCE</scope>
</reference>
<dbReference type="InterPro" id="IPR008969">
    <property type="entry name" value="CarboxyPept-like_regulatory"/>
</dbReference>
<dbReference type="GO" id="GO:0009279">
    <property type="term" value="C:cell outer membrane"/>
    <property type="evidence" value="ECO:0007669"/>
    <property type="project" value="TreeGrafter"/>
</dbReference>
<dbReference type="InterPro" id="IPR012910">
    <property type="entry name" value="Plug_dom"/>
</dbReference>